<dbReference type="OrthoDB" id="8956628at2759"/>
<dbReference type="PROSITE" id="PS50195">
    <property type="entry name" value="PX"/>
    <property type="match status" value="1"/>
</dbReference>
<feature type="domain" description="PX" evidence="3">
    <location>
        <begin position="40"/>
        <end position="177"/>
    </location>
</feature>
<evidence type="ECO:0000259" key="3">
    <source>
        <dbReference type="PROSITE" id="PS50195"/>
    </source>
</evidence>
<proteinExistence type="predicted"/>
<dbReference type="SMART" id="SM00239">
    <property type="entry name" value="C2"/>
    <property type="match status" value="1"/>
</dbReference>
<accession>L8HCL6</accession>
<gene>
    <name evidence="4" type="ORF">ACA1_036300</name>
</gene>
<dbReference type="InterPro" id="IPR036871">
    <property type="entry name" value="PX_dom_sf"/>
</dbReference>
<dbReference type="Proteomes" id="UP000011083">
    <property type="component" value="Unassembled WGS sequence"/>
</dbReference>
<dbReference type="PROSITE" id="PS50004">
    <property type="entry name" value="C2"/>
    <property type="match status" value="1"/>
</dbReference>
<reference evidence="4 5" key="1">
    <citation type="journal article" date="2013" name="Genome Biol.">
        <title>Genome of Acanthamoeba castellanii highlights extensive lateral gene transfer and early evolution of tyrosine kinase signaling.</title>
        <authorList>
            <person name="Clarke M."/>
            <person name="Lohan A.J."/>
            <person name="Liu B."/>
            <person name="Lagkouvardos I."/>
            <person name="Roy S."/>
            <person name="Zafar N."/>
            <person name="Bertelli C."/>
            <person name="Schilde C."/>
            <person name="Kianianmomeni A."/>
            <person name="Burglin T.R."/>
            <person name="Frech C."/>
            <person name="Turcotte B."/>
            <person name="Kopec K.O."/>
            <person name="Synnott J.M."/>
            <person name="Choo C."/>
            <person name="Paponov I."/>
            <person name="Finkler A."/>
            <person name="Soon Heng Tan C."/>
            <person name="Hutchins A.P."/>
            <person name="Weinmeier T."/>
            <person name="Rattei T."/>
            <person name="Chu J.S."/>
            <person name="Gimenez G."/>
            <person name="Irimia M."/>
            <person name="Rigden D.J."/>
            <person name="Fitzpatrick D.A."/>
            <person name="Lorenzo-Morales J."/>
            <person name="Bateman A."/>
            <person name="Chiu C.H."/>
            <person name="Tang P."/>
            <person name="Hegemann P."/>
            <person name="Fromm H."/>
            <person name="Raoult D."/>
            <person name="Greub G."/>
            <person name="Miranda-Saavedra D."/>
            <person name="Chen N."/>
            <person name="Nash P."/>
            <person name="Ginger M.L."/>
            <person name="Horn M."/>
            <person name="Schaap P."/>
            <person name="Caler L."/>
            <person name="Loftus B."/>
        </authorList>
    </citation>
    <scope>NUCLEOTIDE SEQUENCE [LARGE SCALE GENOMIC DNA]</scope>
    <source>
        <strain evidence="4 5">Neff</strain>
    </source>
</reference>
<sequence>MYTYSVGVKDHEPAAGGGLLEGAELPKAKEAEPELYTVTSITSVALRRGYTISNIDEAYMVYELDVTSQFQGSPDLAGTPVVRRHSVRKRYSELHALHCHLEKAQPKLKLPSFPYKLQILNLDTDGLKRKKALADYLDFLAADVMLINCLHDKSPEAPVVLRVTPLQAMSIATTKKSGIPDAFCRLTMYDTTFKKIGQVSRTLTAHNGRSLEPQWQDQECCFELPDSCAGVTLSLWHHNIIFSDVFLGRICLERHTLPRNKSVEHWFPLHPTENIRGVDVTGAIQLRVDFKLEERTTHRIKREKLYSTGQLHIRYLYHPPQGHGKATCRSKRGSDDMITPLQSTAKEGEPKKTGERRDIPEIALGVTEGRTVVSKSKTAPRFDKKFHFFLYPSASSSPSDVPDCVKLSLWSHVIFGTQPLLPTLTC</sequence>
<evidence type="ECO:0000313" key="5">
    <source>
        <dbReference type="Proteomes" id="UP000011083"/>
    </source>
</evidence>
<name>L8HCL6_ACACF</name>
<evidence type="ECO:0000256" key="1">
    <source>
        <dbReference type="SAM" id="MobiDB-lite"/>
    </source>
</evidence>
<dbReference type="Pfam" id="PF00168">
    <property type="entry name" value="C2"/>
    <property type="match status" value="1"/>
</dbReference>
<dbReference type="SMART" id="SM00312">
    <property type="entry name" value="PX"/>
    <property type="match status" value="1"/>
</dbReference>
<feature type="compositionally biased region" description="Basic and acidic residues" evidence="1">
    <location>
        <begin position="346"/>
        <end position="356"/>
    </location>
</feature>
<dbReference type="InterPro" id="IPR000008">
    <property type="entry name" value="C2_dom"/>
</dbReference>
<dbReference type="Pfam" id="PF00787">
    <property type="entry name" value="PX"/>
    <property type="match status" value="1"/>
</dbReference>
<dbReference type="InterPro" id="IPR035892">
    <property type="entry name" value="C2_domain_sf"/>
</dbReference>
<evidence type="ECO:0000259" key="2">
    <source>
        <dbReference type="PROSITE" id="PS50004"/>
    </source>
</evidence>
<dbReference type="SUPFAM" id="SSF49562">
    <property type="entry name" value="C2 domain (Calcium/lipid-binding domain, CaLB)"/>
    <property type="match status" value="1"/>
</dbReference>
<dbReference type="InterPro" id="IPR001683">
    <property type="entry name" value="PX_dom"/>
</dbReference>
<dbReference type="AlphaFoldDB" id="L8HCL6"/>
<dbReference type="Gene3D" id="2.60.40.150">
    <property type="entry name" value="C2 domain"/>
    <property type="match status" value="1"/>
</dbReference>
<dbReference type="RefSeq" id="XP_004352079.1">
    <property type="nucleotide sequence ID" value="XM_004352027.1"/>
</dbReference>
<dbReference type="Gene3D" id="3.30.1520.10">
    <property type="entry name" value="Phox-like domain"/>
    <property type="match status" value="1"/>
</dbReference>
<dbReference type="KEGG" id="acan:ACA1_036300"/>
<dbReference type="VEuPathDB" id="AmoebaDB:ACA1_036300"/>
<feature type="domain" description="C2" evidence="2">
    <location>
        <begin position="141"/>
        <end position="267"/>
    </location>
</feature>
<dbReference type="SUPFAM" id="SSF64268">
    <property type="entry name" value="PX domain"/>
    <property type="match status" value="1"/>
</dbReference>
<dbReference type="GeneID" id="14923905"/>
<protein>
    <submittedName>
        <fullName evidence="4">C2 domain containing protein</fullName>
    </submittedName>
</protein>
<feature type="region of interest" description="Disordered" evidence="1">
    <location>
        <begin position="322"/>
        <end position="356"/>
    </location>
</feature>
<dbReference type="CDD" id="cd00030">
    <property type="entry name" value="C2"/>
    <property type="match status" value="1"/>
</dbReference>
<organism evidence="4 5">
    <name type="scientific">Acanthamoeba castellanii (strain ATCC 30010 / Neff)</name>
    <dbReference type="NCBI Taxonomy" id="1257118"/>
    <lineage>
        <taxon>Eukaryota</taxon>
        <taxon>Amoebozoa</taxon>
        <taxon>Discosea</taxon>
        <taxon>Longamoebia</taxon>
        <taxon>Centramoebida</taxon>
        <taxon>Acanthamoebidae</taxon>
        <taxon>Acanthamoeba</taxon>
    </lineage>
</organism>
<dbReference type="CDD" id="cd06093">
    <property type="entry name" value="PX_domain"/>
    <property type="match status" value="1"/>
</dbReference>
<dbReference type="GO" id="GO:0035091">
    <property type="term" value="F:phosphatidylinositol binding"/>
    <property type="evidence" value="ECO:0007669"/>
    <property type="project" value="InterPro"/>
</dbReference>
<dbReference type="EMBL" id="KB007868">
    <property type="protein sequence ID" value="ELR22940.1"/>
    <property type="molecule type" value="Genomic_DNA"/>
</dbReference>
<keyword evidence="5" id="KW-1185">Reference proteome</keyword>
<evidence type="ECO:0000313" key="4">
    <source>
        <dbReference type="EMBL" id="ELR22940.1"/>
    </source>
</evidence>